<keyword evidence="9 10" id="KW-0675">Receptor</keyword>
<sequence length="495" mass="54466">MGCITSTNKLHELRQENVFRVRVAHLQPSGPEAPIIRSGYLELTPRELIFLTPGYDPIVWALQHLRRYGLNGDLFSFEAGRRCMSGPGIYTFRIHNAEQLYPMFQRYINAVNTDAFAQVERERERVNSTHSVSVLMGRSDVQPHSNNYLEPAPMMARAALQVQQSANESSASATNDSPEQLPNVQLNMTEMGAATATGNLQSPITPGAYINTNTNVYFDQPLQRLLQEQNSRSSPSEATPTSSNSGFSTMRRQQPISADLPPQESAPALNETLRLYANVETPRERQLFETPLGSAGCNERCYENINRLDLPLLPRDCSQQSVASITQVQQQQQQQQQQPPQPVTPTSLPGVNYIVLDLDQPRSPAQSSPKTVTNGFGSGLSLTAAATAPVTPEGQITTDPTQSAQNRTSNAVATAQPATSTTTAAETVATQGYSTIDFIRTYALNKSSTAPTNHDGEVATICQPQQQHQDHTHEDCELRITRHSKCVRKAYSISE</sequence>
<gene>
    <name evidence="9 10" type="primary">LOC117565373</name>
</gene>
<dbReference type="OrthoDB" id="6279276at2759"/>
<organism evidence="8 9">
    <name type="scientific">Drosophila albomicans</name>
    <name type="common">Fruit fly</name>
    <dbReference type="NCBI Taxonomy" id="7291"/>
    <lineage>
        <taxon>Eukaryota</taxon>
        <taxon>Metazoa</taxon>
        <taxon>Ecdysozoa</taxon>
        <taxon>Arthropoda</taxon>
        <taxon>Hexapoda</taxon>
        <taxon>Insecta</taxon>
        <taxon>Pterygota</taxon>
        <taxon>Neoptera</taxon>
        <taxon>Endopterygota</taxon>
        <taxon>Diptera</taxon>
        <taxon>Brachycera</taxon>
        <taxon>Muscomorpha</taxon>
        <taxon>Ephydroidea</taxon>
        <taxon>Drosophilidae</taxon>
        <taxon>Drosophila</taxon>
    </lineage>
</organism>
<dbReference type="SUPFAM" id="SSF50729">
    <property type="entry name" value="PH domain-like"/>
    <property type="match status" value="1"/>
</dbReference>
<dbReference type="GO" id="GO:0005737">
    <property type="term" value="C:cytoplasm"/>
    <property type="evidence" value="ECO:0007669"/>
    <property type="project" value="TreeGrafter"/>
</dbReference>
<dbReference type="Proteomes" id="UP000515160">
    <property type="component" value="Chromosome 2L"/>
</dbReference>
<comment type="subcellular location">
    <subcellularLocation>
        <location evidence="1">Membrane</location>
    </subcellularLocation>
</comment>
<feature type="region of interest" description="Disordered" evidence="6">
    <location>
        <begin position="392"/>
        <end position="419"/>
    </location>
</feature>
<dbReference type="InterPro" id="IPR050996">
    <property type="entry name" value="Docking_Protein_DOK"/>
</dbReference>
<evidence type="ECO:0000256" key="1">
    <source>
        <dbReference type="ARBA" id="ARBA00004370"/>
    </source>
</evidence>
<keyword evidence="5" id="KW-0449">Lipoprotein</keyword>
<evidence type="ECO:0000256" key="4">
    <source>
        <dbReference type="ARBA" id="ARBA00023136"/>
    </source>
</evidence>
<feature type="domain" description="IRS-type PTB" evidence="7">
    <location>
        <begin position="15"/>
        <end position="118"/>
    </location>
</feature>
<feature type="compositionally biased region" description="Polar residues" evidence="6">
    <location>
        <begin position="161"/>
        <end position="181"/>
    </location>
</feature>
<dbReference type="GO" id="GO:0005068">
    <property type="term" value="F:transmembrane receptor protein tyrosine kinase adaptor activity"/>
    <property type="evidence" value="ECO:0007669"/>
    <property type="project" value="TreeGrafter"/>
</dbReference>
<evidence type="ECO:0000256" key="5">
    <source>
        <dbReference type="ARBA" id="ARBA00023288"/>
    </source>
</evidence>
<evidence type="ECO:0000256" key="6">
    <source>
        <dbReference type="SAM" id="MobiDB-lite"/>
    </source>
</evidence>
<evidence type="ECO:0000256" key="3">
    <source>
        <dbReference type="ARBA" id="ARBA00022707"/>
    </source>
</evidence>
<feature type="compositionally biased region" description="Low complexity" evidence="6">
    <location>
        <begin position="328"/>
        <end position="338"/>
    </location>
</feature>
<keyword evidence="4" id="KW-0472">Membrane</keyword>
<dbReference type="Pfam" id="PF02174">
    <property type="entry name" value="IRS"/>
    <property type="match status" value="1"/>
</dbReference>
<evidence type="ECO:0000259" key="7">
    <source>
        <dbReference type="PROSITE" id="PS51064"/>
    </source>
</evidence>
<keyword evidence="3" id="KW-0519">Myristate</keyword>
<dbReference type="Gene3D" id="2.30.29.30">
    <property type="entry name" value="Pleckstrin-homology domain (PH domain)/Phosphotyrosine-binding domain (PTB)"/>
    <property type="match status" value="1"/>
</dbReference>
<dbReference type="InterPro" id="IPR038742">
    <property type="entry name" value="FRS2_PTB"/>
</dbReference>
<evidence type="ECO:0000313" key="8">
    <source>
        <dbReference type="Proteomes" id="UP000515160"/>
    </source>
</evidence>
<dbReference type="AlphaFoldDB" id="A0A6P8XQ39"/>
<dbReference type="GO" id="GO:0008543">
    <property type="term" value="P:fibroblast growth factor receptor signaling pathway"/>
    <property type="evidence" value="ECO:0007669"/>
    <property type="project" value="TreeGrafter"/>
</dbReference>
<dbReference type="GeneID" id="117565373"/>
<dbReference type="InterPro" id="IPR002404">
    <property type="entry name" value="IRS_PTB"/>
</dbReference>
<dbReference type="SMART" id="SM00310">
    <property type="entry name" value="PTBI"/>
    <property type="match status" value="1"/>
</dbReference>
<name>A0A6P8XQ39_DROAB</name>
<dbReference type="RefSeq" id="XP_034100333.1">
    <property type="nucleotide sequence ID" value="XM_034244442.2"/>
</dbReference>
<keyword evidence="2" id="KW-0597">Phosphoprotein</keyword>
<keyword evidence="8" id="KW-1185">Reference proteome</keyword>
<evidence type="ECO:0000313" key="10">
    <source>
        <dbReference type="RefSeq" id="XP_034100333.1"/>
    </source>
</evidence>
<feature type="region of interest" description="Disordered" evidence="6">
    <location>
        <begin position="160"/>
        <end position="181"/>
    </location>
</feature>
<protein>
    <submittedName>
        <fullName evidence="9 10">Fibroblast growth factor receptor substrate 2</fullName>
    </submittedName>
</protein>
<evidence type="ECO:0000256" key="2">
    <source>
        <dbReference type="ARBA" id="ARBA00022553"/>
    </source>
</evidence>
<dbReference type="PANTHER" id="PTHR21258">
    <property type="entry name" value="DOCKING PROTEIN RELATED"/>
    <property type="match status" value="1"/>
</dbReference>
<reference evidence="9 10" key="1">
    <citation type="submission" date="2025-04" db="UniProtKB">
        <authorList>
            <consortium name="RefSeq"/>
        </authorList>
    </citation>
    <scope>IDENTIFICATION</scope>
    <source>
        <strain evidence="9 10">15112-1751.03</strain>
        <tissue evidence="9 10">Whole Adult</tissue>
    </source>
</reference>
<dbReference type="CDD" id="cd01202">
    <property type="entry name" value="PTB_FRS2"/>
    <property type="match status" value="1"/>
</dbReference>
<dbReference type="PANTHER" id="PTHR21258:SF55">
    <property type="entry name" value="FI23523P1"/>
    <property type="match status" value="1"/>
</dbReference>
<accession>A0A6P8XQ39</accession>
<dbReference type="SMART" id="SM01244">
    <property type="entry name" value="IRS"/>
    <property type="match status" value="1"/>
</dbReference>
<evidence type="ECO:0000313" key="9">
    <source>
        <dbReference type="RefSeq" id="XP_034100332.1"/>
    </source>
</evidence>
<dbReference type="InterPro" id="IPR011993">
    <property type="entry name" value="PH-like_dom_sf"/>
</dbReference>
<feature type="region of interest" description="Disordered" evidence="6">
    <location>
        <begin position="328"/>
        <end position="349"/>
    </location>
</feature>
<feature type="region of interest" description="Disordered" evidence="6">
    <location>
        <begin position="228"/>
        <end position="264"/>
    </location>
</feature>
<dbReference type="GO" id="GO:0005104">
    <property type="term" value="F:fibroblast growth factor receptor binding"/>
    <property type="evidence" value="ECO:0007669"/>
    <property type="project" value="TreeGrafter"/>
</dbReference>
<dbReference type="GO" id="GO:0016020">
    <property type="term" value="C:membrane"/>
    <property type="evidence" value="ECO:0007669"/>
    <property type="project" value="UniProtKB-SubCell"/>
</dbReference>
<proteinExistence type="predicted"/>
<dbReference type="PROSITE" id="PS51064">
    <property type="entry name" value="IRS_PTB"/>
    <property type="match status" value="1"/>
</dbReference>
<feature type="compositionally biased region" description="Polar residues" evidence="6">
    <location>
        <begin position="228"/>
        <end position="256"/>
    </location>
</feature>
<feature type="compositionally biased region" description="Polar residues" evidence="6">
    <location>
        <begin position="394"/>
        <end position="410"/>
    </location>
</feature>
<dbReference type="RefSeq" id="XP_034100332.1">
    <property type="nucleotide sequence ID" value="XM_034244441.2"/>
</dbReference>